<reference evidence="1 2" key="1">
    <citation type="submission" date="2019-01" db="EMBL/GenBank/DDBJ databases">
        <title>Nocardioides guangzhouensis sp. nov., an actinobacterium isolated from soil.</title>
        <authorList>
            <person name="Fu Y."/>
            <person name="Cai Y."/>
            <person name="Lin Z."/>
            <person name="Chen P."/>
        </authorList>
    </citation>
    <scope>NUCLEOTIDE SEQUENCE [LARGE SCALE GENOMIC DNA]</scope>
    <source>
        <strain evidence="1 2">NBRC 105384</strain>
    </source>
</reference>
<evidence type="ECO:0000313" key="2">
    <source>
        <dbReference type="Proteomes" id="UP000291189"/>
    </source>
</evidence>
<keyword evidence="2" id="KW-1185">Reference proteome</keyword>
<proteinExistence type="predicted"/>
<comment type="caution">
    <text evidence="1">The sequence shown here is derived from an EMBL/GenBank/DDBJ whole genome shotgun (WGS) entry which is preliminary data.</text>
</comment>
<dbReference type="EMBL" id="SDPU01000028">
    <property type="protein sequence ID" value="RYU10781.1"/>
    <property type="molecule type" value="Genomic_DNA"/>
</dbReference>
<gene>
    <name evidence="1" type="ORF">ETU37_16180</name>
</gene>
<dbReference type="Proteomes" id="UP000291189">
    <property type="component" value="Unassembled WGS sequence"/>
</dbReference>
<dbReference type="AlphaFoldDB" id="A0A4Q5J086"/>
<sequence length="59" mass="6971">MMMSEIASAAMEPFWSAELDYRRERAAREWGSGGRRRLRIRRRRTLKLPQPSRRPVAVA</sequence>
<name>A0A4Q5J086_9ACTN</name>
<dbReference type="RefSeq" id="WP_129988372.1">
    <property type="nucleotide sequence ID" value="NZ_SDPU01000028.1"/>
</dbReference>
<protein>
    <submittedName>
        <fullName evidence="1">Uncharacterized protein</fullName>
    </submittedName>
</protein>
<organism evidence="1 2">
    <name type="scientific">Nocardioides iriomotensis</name>
    <dbReference type="NCBI Taxonomy" id="715784"/>
    <lineage>
        <taxon>Bacteria</taxon>
        <taxon>Bacillati</taxon>
        <taxon>Actinomycetota</taxon>
        <taxon>Actinomycetes</taxon>
        <taxon>Propionibacteriales</taxon>
        <taxon>Nocardioidaceae</taxon>
        <taxon>Nocardioides</taxon>
    </lineage>
</organism>
<accession>A0A4Q5J086</accession>
<evidence type="ECO:0000313" key="1">
    <source>
        <dbReference type="EMBL" id="RYU10781.1"/>
    </source>
</evidence>